<feature type="transmembrane region" description="Helical" evidence="5">
    <location>
        <begin position="7"/>
        <end position="23"/>
    </location>
</feature>
<feature type="transmembrane region" description="Helical" evidence="5">
    <location>
        <begin position="29"/>
        <end position="47"/>
    </location>
</feature>
<dbReference type="eggNOG" id="COG3307">
    <property type="taxonomic scope" value="Bacteria"/>
</dbReference>
<evidence type="ECO:0000313" key="7">
    <source>
        <dbReference type="EMBL" id="EAR16564.1"/>
    </source>
</evidence>
<feature type="transmembrane region" description="Helical" evidence="5">
    <location>
        <begin position="330"/>
        <end position="350"/>
    </location>
</feature>
<evidence type="ECO:0000256" key="2">
    <source>
        <dbReference type="ARBA" id="ARBA00022692"/>
    </source>
</evidence>
<feature type="transmembrane region" description="Helical" evidence="5">
    <location>
        <begin position="154"/>
        <end position="176"/>
    </location>
</feature>
<accession>A4CI06</accession>
<keyword evidence="4 5" id="KW-0472">Membrane</keyword>
<proteinExistence type="predicted"/>
<dbReference type="PANTHER" id="PTHR37422">
    <property type="entry name" value="TEICHURONIC ACID BIOSYNTHESIS PROTEIN TUAE"/>
    <property type="match status" value="1"/>
</dbReference>
<evidence type="ECO:0000256" key="3">
    <source>
        <dbReference type="ARBA" id="ARBA00022989"/>
    </source>
</evidence>
<name>A4CI06_ROBBH</name>
<dbReference type="InterPro" id="IPR051533">
    <property type="entry name" value="WaaL-like"/>
</dbReference>
<dbReference type="EMBL" id="CP001712">
    <property type="protein sequence ID" value="EAR16564.1"/>
    <property type="molecule type" value="Genomic_DNA"/>
</dbReference>
<dbReference type="HOGENOM" id="CLU_051481_1_0_10"/>
<comment type="subcellular location">
    <subcellularLocation>
        <location evidence="1">Membrane</location>
        <topology evidence="1">Multi-pass membrane protein</topology>
    </subcellularLocation>
</comment>
<evidence type="ECO:0000313" key="8">
    <source>
        <dbReference type="Proteomes" id="UP000009049"/>
    </source>
</evidence>
<dbReference type="RefSeq" id="WP_015753321.1">
    <property type="nucleotide sequence ID" value="NC_013222.1"/>
</dbReference>
<feature type="transmembrane region" description="Helical" evidence="5">
    <location>
        <begin position="188"/>
        <end position="221"/>
    </location>
</feature>
<keyword evidence="8" id="KW-1185">Reference proteome</keyword>
<dbReference type="KEGG" id="rbi:RB2501_06680"/>
<feature type="transmembrane region" description="Helical" evidence="5">
    <location>
        <begin position="362"/>
        <end position="379"/>
    </location>
</feature>
<dbReference type="STRING" id="313596.RB2501_06680"/>
<keyword evidence="3 5" id="KW-1133">Transmembrane helix</keyword>
<dbReference type="PANTHER" id="PTHR37422:SF13">
    <property type="entry name" value="LIPOPOLYSACCHARIDE BIOSYNTHESIS PROTEIN PA4999-RELATED"/>
    <property type="match status" value="1"/>
</dbReference>
<sequence length="411" mass="46809">MKLSRKNIWIGLFATFLVVLPFGPALPNLMAGAILAFWLFELLHFRVQASRRDWLEFLVINGYVLLHFLSLFWSDDLAHGLQKSLLLVFIPLFFLVMRHLKGIFSISDAGLLVGCFTFSTSILSILSLSVAMNAPEFSLDALLQENLATSLINFHYLGFSLYVGAAIVLTLTLWLFHRNSMPQWYRKPAPIILIFLLGILLLLSSRSTIVFTLILSVFLLWRARKIASTPEFLGIIAIIVLAVVFVFSNRALIEKFKDAVNFDGQYEVTEYWGGRGFRELIWDCTAHVIEANPALGTGYGDQQTELELCFRRHRYQALLLKGNTFNAHNLFLQITLATGLVGLVLFLTSLVYATSRLWNREATIYFAFLVLFLGTSLTESHFNRNAIVLLFAFFHAFFYFKFSAYERSSDT</sequence>
<feature type="transmembrane region" description="Helical" evidence="5">
    <location>
        <begin position="80"/>
        <end position="97"/>
    </location>
</feature>
<feature type="transmembrane region" description="Helical" evidence="5">
    <location>
        <begin position="54"/>
        <end position="74"/>
    </location>
</feature>
<gene>
    <name evidence="7" type="ordered locus">RB2501_06680</name>
</gene>
<dbReference type="GO" id="GO:0016020">
    <property type="term" value="C:membrane"/>
    <property type="evidence" value="ECO:0007669"/>
    <property type="project" value="UniProtKB-SubCell"/>
</dbReference>
<evidence type="ECO:0000256" key="1">
    <source>
        <dbReference type="ARBA" id="ARBA00004141"/>
    </source>
</evidence>
<dbReference type="Pfam" id="PF04932">
    <property type="entry name" value="Wzy_C"/>
    <property type="match status" value="1"/>
</dbReference>
<organism evidence="7 8">
    <name type="scientific">Robiginitalea biformata (strain ATCC BAA-864 / DSM 15991 / KCTC 12146 / HTCC2501)</name>
    <dbReference type="NCBI Taxonomy" id="313596"/>
    <lineage>
        <taxon>Bacteria</taxon>
        <taxon>Pseudomonadati</taxon>
        <taxon>Bacteroidota</taxon>
        <taxon>Flavobacteriia</taxon>
        <taxon>Flavobacteriales</taxon>
        <taxon>Flavobacteriaceae</taxon>
        <taxon>Robiginitalea</taxon>
    </lineage>
</organism>
<dbReference type="OrthoDB" id="1093278at2"/>
<evidence type="ECO:0000256" key="5">
    <source>
        <dbReference type="SAM" id="Phobius"/>
    </source>
</evidence>
<dbReference type="Proteomes" id="UP000009049">
    <property type="component" value="Chromosome"/>
</dbReference>
<dbReference type="InterPro" id="IPR007016">
    <property type="entry name" value="O-antigen_ligase-rel_domated"/>
</dbReference>
<keyword evidence="2 5" id="KW-0812">Transmembrane</keyword>
<feature type="transmembrane region" description="Helical" evidence="5">
    <location>
        <begin position="386"/>
        <end position="405"/>
    </location>
</feature>
<feature type="transmembrane region" description="Helical" evidence="5">
    <location>
        <begin position="233"/>
        <end position="253"/>
    </location>
</feature>
<protein>
    <recommendedName>
        <fullName evidence="6">O-antigen ligase-related domain-containing protein</fullName>
    </recommendedName>
</protein>
<evidence type="ECO:0000259" key="6">
    <source>
        <dbReference type="Pfam" id="PF04932"/>
    </source>
</evidence>
<dbReference type="AlphaFoldDB" id="A4CI06"/>
<feature type="domain" description="O-antigen ligase-related" evidence="6">
    <location>
        <begin position="192"/>
        <end position="347"/>
    </location>
</feature>
<feature type="transmembrane region" description="Helical" evidence="5">
    <location>
        <begin position="109"/>
        <end position="134"/>
    </location>
</feature>
<reference evidence="7 8" key="1">
    <citation type="journal article" date="2009" name="J. Bacteriol.">
        <title>Complete genome sequence of Robiginitalea biformata HTCC2501.</title>
        <authorList>
            <person name="Oh H.M."/>
            <person name="Giovannoni S.J."/>
            <person name="Lee K."/>
            <person name="Ferriera S."/>
            <person name="Johnson J."/>
            <person name="Cho J.C."/>
        </authorList>
    </citation>
    <scope>NUCLEOTIDE SEQUENCE [LARGE SCALE GENOMIC DNA]</scope>
    <source>
        <strain evidence="8">ATCC BAA-864 / HTCC2501 / KCTC 12146</strain>
    </source>
</reference>
<evidence type="ECO:0000256" key="4">
    <source>
        <dbReference type="ARBA" id="ARBA00023136"/>
    </source>
</evidence>